<reference evidence="1" key="1">
    <citation type="submission" date="2020-07" db="EMBL/GenBank/DDBJ databases">
        <title>Clarias magur genome sequencing, assembly and annotation.</title>
        <authorList>
            <person name="Kushwaha B."/>
            <person name="Kumar R."/>
            <person name="Das P."/>
            <person name="Joshi C.G."/>
            <person name="Kumar D."/>
            <person name="Nagpure N.S."/>
            <person name="Pandey M."/>
            <person name="Agarwal S."/>
            <person name="Srivastava S."/>
            <person name="Singh M."/>
            <person name="Sahoo L."/>
            <person name="Jayasankar P."/>
            <person name="Meher P.K."/>
            <person name="Koringa P.G."/>
            <person name="Iquebal M.A."/>
            <person name="Das S.P."/>
            <person name="Bit A."/>
            <person name="Patnaik S."/>
            <person name="Patel N."/>
            <person name="Shah T.M."/>
            <person name="Hinsu A."/>
            <person name="Jena J.K."/>
        </authorList>
    </citation>
    <scope>NUCLEOTIDE SEQUENCE</scope>
    <source>
        <strain evidence="1">CIFAMagur01</strain>
        <tissue evidence="1">Testis</tissue>
    </source>
</reference>
<keyword evidence="2" id="KW-1185">Reference proteome</keyword>
<dbReference type="EMBL" id="QNUK01000106">
    <property type="protein sequence ID" value="KAF5901749.1"/>
    <property type="molecule type" value="Genomic_DNA"/>
</dbReference>
<name>A0A8J4UJA3_CLAMG</name>
<dbReference type="Proteomes" id="UP000727407">
    <property type="component" value="Unassembled WGS sequence"/>
</dbReference>
<gene>
    <name evidence="1" type="primary">pomcb</name>
    <name evidence="1" type="ORF">DAT39_008576</name>
</gene>
<evidence type="ECO:0000313" key="2">
    <source>
        <dbReference type="Proteomes" id="UP000727407"/>
    </source>
</evidence>
<evidence type="ECO:0000313" key="1">
    <source>
        <dbReference type="EMBL" id="KAF5901749.1"/>
    </source>
</evidence>
<protein>
    <submittedName>
        <fullName evidence="1">Proopiomelanocortin</fullName>
    </submittedName>
</protein>
<proteinExistence type="predicted"/>
<feature type="non-terminal residue" evidence="1">
    <location>
        <position position="54"/>
    </location>
</feature>
<dbReference type="OrthoDB" id="8962839at2759"/>
<feature type="non-terminal residue" evidence="1">
    <location>
        <position position="1"/>
    </location>
</feature>
<dbReference type="AlphaFoldDB" id="A0A8J4UJA3"/>
<accession>A0A8J4UJA3</accession>
<organism evidence="1 2">
    <name type="scientific">Clarias magur</name>
    <name type="common">Asian catfish</name>
    <name type="synonym">Macropteronotus magur</name>
    <dbReference type="NCBI Taxonomy" id="1594786"/>
    <lineage>
        <taxon>Eukaryota</taxon>
        <taxon>Metazoa</taxon>
        <taxon>Chordata</taxon>
        <taxon>Craniata</taxon>
        <taxon>Vertebrata</taxon>
        <taxon>Euteleostomi</taxon>
        <taxon>Actinopterygii</taxon>
        <taxon>Neopterygii</taxon>
        <taxon>Teleostei</taxon>
        <taxon>Ostariophysi</taxon>
        <taxon>Siluriformes</taxon>
        <taxon>Clariidae</taxon>
        <taxon>Clarias</taxon>
    </lineage>
</organism>
<sequence>ELLYRNSVMAKEVRMGCPAWILALAMLCARGSEVRAQCWENTDCSDLSSDRNIL</sequence>
<comment type="caution">
    <text evidence="1">The sequence shown here is derived from an EMBL/GenBank/DDBJ whole genome shotgun (WGS) entry which is preliminary data.</text>
</comment>